<evidence type="ECO:0000313" key="2">
    <source>
        <dbReference type="Proteomes" id="UP000613840"/>
    </source>
</evidence>
<dbReference type="AlphaFoldDB" id="A0A917SEJ4"/>
<accession>A0A917SEJ4</accession>
<dbReference type="Pfam" id="PF04655">
    <property type="entry name" value="APH_6_hur"/>
    <property type="match status" value="1"/>
</dbReference>
<dbReference type="InterPro" id="IPR006748">
    <property type="entry name" value="NH2Glyco/OHUrea_AB-resist_kin"/>
</dbReference>
<sequence length="157" mass="16643">MIKIPEVLRNHAVAAGAESWLADLPMLVHHVEQQWDIAVGRPLAGATEAYVAEATTSAGQPVILKVLLPLSGRMGRHEVTALRLADGQGCVALLRDAPDLGALLLERLGPPLFALGVPIVRRHEILCDTAARMWRPAPDCGLPTGAIHPGPARSVGK</sequence>
<reference evidence="1" key="1">
    <citation type="journal article" date="2014" name="Int. J. Syst. Evol. Microbiol.">
        <title>Complete genome sequence of Corynebacterium casei LMG S-19264T (=DSM 44701T), isolated from a smear-ripened cheese.</title>
        <authorList>
            <consortium name="US DOE Joint Genome Institute (JGI-PGF)"/>
            <person name="Walter F."/>
            <person name="Albersmeier A."/>
            <person name="Kalinowski J."/>
            <person name="Ruckert C."/>
        </authorList>
    </citation>
    <scope>NUCLEOTIDE SEQUENCE</scope>
    <source>
        <strain evidence="1">CGMCC 4.7306</strain>
    </source>
</reference>
<proteinExistence type="predicted"/>
<dbReference type="EMBL" id="BMMZ01000011">
    <property type="protein sequence ID" value="GGL76644.1"/>
    <property type="molecule type" value="Genomic_DNA"/>
</dbReference>
<reference evidence="1" key="2">
    <citation type="submission" date="2020-09" db="EMBL/GenBank/DDBJ databases">
        <authorList>
            <person name="Sun Q."/>
            <person name="Zhou Y."/>
        </authorList>
    </citation>
    <scope>NUCLEOTIDE SEQUENCE</scope>
    <source>
        <strain evidence="1">CGMCC 4.7306</strain>
    </source>
</reference>
<evidence type="ECO:0008006" key="3">
    <source>
        <dbReference type="Google" id="ProtNLM"/>
    </source>
</evidence>
<organism evidence="1 2">
    <name type="scientific">Microlunatus endophyticus</name>
    <dbReference type="NCBI Taxonomy" id="1716077"/>
    <lineage>
        <taxon>Bacteria</taxon>
        <taxon>Bacillati</taxon>
        <taxon>Actinomycetota</taxon>
        <taxon>Actinomycetes</taxon>
        <taxon>Propionibacteriales</taxon>
        <taxon>Propionibacteriaceae</taxon>
        <taxon>Microlunatus</taxon>
    </lineage>
</organism>
<evidence type="ECO:0000313" key="1">
    <source>
        <dbReference type="EMBL" id="GGL76644.1"/>
    </source>
</evidence>
<dbReference type="Proteomes" id="UP000613840">
    <property type="component" value="Unassembled WGS sequence"/>
</dbReference>
<protein>
    <recommendedName>
        <fullName evidence="3">Aminoglycoside/hydroxyurea antibiotic resistance kinase</fullName>
    </recommendedName>
</protein>
<keyword evidence="2" id="KW-1185">Reference proteome</keyword>
<name>A0A917SEJ4_9ACTN</name>
<comment type="caution">
    <text evidence="1">The sequence shown here is derived from an EMBL/GenBank/DDBJ whole genome shotgun (WGS) entry which is preliminary data.</text>
</comment>
<dbReference type="GO" id="GO:0019748">
    <property type="term" value="P:secondary metabolic process"/>
    <property type="evidence" value="ECO:0007669"/>
    <property type="project" value="InterPro"/>
</dbReference>
<gene>
    <name evidence="1" type="ORF">GCM10011575_38470</name>
</gene>
<dbReference type="GO" id="GO:0016773">
    <property type="term" value="F:phosphotransferase activity, alcohol group as acceptor"/>
    <property type="evidence" value="ECO:0007669"/>
    <property type="project" value="InterPro"/>
</dbReference>